<dbReference type="SUPFAM" id="SSF53720">
    <property type="entry name" value="ALDH-like"/>
    <property type="match status" value="1"/>
</dbReference>
<feature type="active site" evidence="3">
    <location>
        <position position="251"/>
    </location>
</feature>
<dbReference type="EMBL" id="JASJUT010000022">
    <property type="protein sequence ID" value="MDK2598686.1"/>
    <property type="molecule type" value="Genomic_DNA"/>
</dbReference>
<dbReference type="PROSITE" id="PS00687">
    <property type="entry name" value="ALDEHYDE_DEHYDR_GLU"/>
    <property type="match status" value="1"/>
</dbReference>
<evidence type="ECO:0000256" key="4">
    <source>
        <dbReference type="RuleBase" id="RU003345"/>
    </source>
</evidence>
<dbReference type="Gene3D" id="3.40.605.10">
    <property type="entry name" value="Aldehyde Dehydrogenase, Chain A, domain 1"/>
    <property type="match status" value="1"/>
</dbReference>
<evidence type="ECO:0000259" key="5">
    <source>
        <dbReference type="Pfam" id="PF00171"/>
    </source>
</evidence>
<dbReference type="Proteomes" id="UP001231915">
    <property type="component" value="Unassembled WGS sequence"/>
</dbReference>
<dbReference type="InterPro" id="IPR016161">
    <property type="entry name" value="Ald_DH/histidinol_DH"/>
</dbReference>
<dbReference type="Pfam" id="PF00171">
    <property type="entry name" value="Aldedh"/>
    <property type="match status" value="1"/>
</dbReference>
<evidence type="ECO:0000313" key="7">
    <source>
        <dbReference type="Proteomes" id="UP001231915"/>
    </source>
</evidence>
<protein>
    <submittedName>
        <fullName evidence="6">NAD-dependent succinate-semialdehyde dehydrogenase</fullName>
        <ecNumber evidence="6">1.2.1.-</ecNumber>
    </submittedName>
</protein>
<dbReference type="InterPro" id="IPR016162">
    <property type="entry name" value="Ald_DH_N"/>
</dbReference>
<keyword evidence="2 4" id="KW-0560">Oxidoreductase</keyword>
<reference evidence="6 7" key="1">
    <citation type="submission" date="2023-05" db="EMBL/GenBank/DDBJ databases">
        <title>Pseudoalteromonas ardens sp. nov., Pseudoalteromonas obscura sp. nov., and Pseudoalteromonas umbrosa sp. nov., isolated from the coral Montipora capitata.</title>
        <authorList>
            <person name="Thomas E.M."/>
            <person name="Smith E.M."/>
            <person name="Papke E."/>
            <person name="Shlafstein M.D."/>
            <person name="Oline D.K."/>
            <person name="Videau P."/>
            <person name="Saw J.H."/>
            <person name="Strangman W.K."/>
            <person name="Ushijima B."/>
        </authorList>
    </citation>
    <scope>NUCLEOTIDE SEQUENCE [LARGE SCALE GENOMIC DNA]</scope>
    <source>
        <strain evidence="6 7">P94</strain>
    </source>
</reference>
<accession>A0ABT7EUF7</accession>
<dbReference type="InterPro" id="IPR016163">
    <property type="entry name" value="Ald_DH_C"/>
</dbReference>
<dbReference type="PROSITE" id="PS00070">
    <property type="entry name" value="ALDEHYDE_DEHYDR_CYS"/>
    <property type="match status" value="1"/>
</dbReference>
<evidence type="ECO:0000256" key="1">
    <source>
        <dbReference type="ARBA" id="ARBA00009986"/>
    </source>
</evidence>
<sequence length="477" mass="51676">MYLKGQTVCSIINGLDHQSDKLLAVHNPADGSLLAEVTQAGLVEADHALESAQSCFLELKSTTAQARSNTLYRWYQLILEKRSQLAEIITLEQGKPLKESLAEVTYAAGYVRWYAQQAERAYGTVIPANSQAHQLLTVKQGVGVVLGVTPWNFPLAMITRKVAPAYAAGCSFILKPSELTPISAIEVAKLALEAGMESGAFQVLVNAKPEQLVKHLTSKKEIRKLTFTGSTQVGKLLYAQCIDTMKHISLELGGNAPFIVFESADLDAAVDGLMAAKFRNAGQTCIAANRIFVHQAIRDKFLEKLKSRVSALIVSSGLDENYDIGPLITELAKDKAAQLIEDALSKGAYATYPAKVRDGSIMSPVILENVTSQMAIYHSEIFAPVVSIIEFSSESNVIDMANEVDAGLAAYFYSQDVKQIARVSQELDFAMIGINEGGISNPAAPFGGMKESGLGREGGVEGIEEYLETKYICQRTL</sequence>
<comment type="caution">
    <text evidence="6">The sequence shown here is derived from an EMBL/GenBank/DDBJ whole genome shotgun (WGS) entry which is preliminary data.</text>
</comment>
<dbReference type="PANTHER" id="PTHR43353">
    <property type="entry name" value="SUCCINATE-SEMIALDEHYDE DEHYDROGENASE, MITOCHONDRIAL"/>
    <property type="match status" value="1"/>
</dbReference>
<evidence type="ECO:0000256" key="3">
    <source>
        <dbReference type="PROSITE-ProRule" id="PRU10007"/>
    </source>
</evidence>
<name>A0ABT7EUF7_9GAMM</name>
<dbReference type="InterPro" id="IPR050740">
    <property type="entry name" value="Aldehyde_DH_Superfamily"/>
</dbReference>
<dbReference type="GO" id="GO:0016491">
    <property type="term" value="F:oxidoreductase activity"/>
    <property type="evidence" value="ECO:0007669"/>
    <property type="project" value="UniProtKB-KW"/>
</dbReference>
<dbReference type="Gene3D" id="3.40.309.10">
    <property type="entry name" value="Aldehyde Dehydrogenase, Chain A, domain 2"/>
    <property type="match status" value="1"/>
</dbReference>
<dbReference type="InterPro" id="IPR029510">
    <property type="entry name" value="Ald_DH_CS_GLU"/>
</dbReference>
<proteinExistence type="inferred from homology"/>
<dbReference type="RefSeq" id="WP_284138933.1">
    <property type="nucleotide sequence ID" value="NZ_JASJUT010000022.1"/>
</dbReference>
<dbReference type="InterPro" id="IPR015590">
    <property type="entry name" value="Aldehyde_DH_dom"/>
</dbReference>
<evidence type="ECO:0000256" key="2">
    <source>
        <dbReference type="ARBA" id="ARBA00023002"/>
    </source>
</evidence>
<dbReference type="PANTHER" id="PTHR43353:SF5">
    <property type="entry name" value="SUCCINATE-SEMIALDEHYDE DEHYDROGENASE, MITOCHONDRIAL"/>
    <property type="match status" value="1"/>
</dbReference>
<dbReference type="CDD" id="cd07103">
    <property type="entry name" value="ALDH_F5_SSADH_GabD"/>
    <property type="match status" value="1"/>
</dbReference>
<organism evidence="6 7">
    <name type="scientific">Pseudoalteromonas obscura</name>
    <dbReference type="NCBI Taxonomy" id="3048491"/>
    <lineage>
        <taxon>Bacteria</taxon>
        <taxon>Pseudomonadati</taxon>
        <taxon>Pseudomonadota</taxon>
        <taxon>Gammaproteobacteria</taxon>
        <taxon>Alteromonadales</taxon>
        <taxon>Pseudoalteromonadaceae</taxon>
        <taxon>Pseudoalteromonas</taxon>
    </lineage>
</organism>
<dbReference type="EC" id="1.2.1.-" evidence="6"/>
<gene>
    <name evidence="6" type="ORF">QNM18_26895</name>
</gene>
<evidence type="ECO:0000313" key="6">
    <source>
        <dbReference type="EMBL" id="MDK2598686.1"/>
    </source>
</evidence>
<keyword evidence="7" id="KW-1185">Reference proteome</keyword>
<dbReference type="InterPro" id="IPR016160">
    <property type="entry name" value="Ald_DH_CS_CYS"/>
</dbReference>
<feature type="domain" description="Aldehyde dehydrogenase" evidence="5">
    <location>
        <begin position="18"/>
        <end position="472"/>
    </location>
</feature>
<comment type="similarity">
    <text evidence="1 4">Belongs to the aldehyde dehydrogenase family.</text>
</comment>